<keyword evidence="2" id="KW-1185">Reference proteome</keyword>
<protein>
    <submittedName>
        <fullName evidence="1">Uncharacterized protein</fullName>
    </submittedName>
</protein>
<dbReference type="EMBL" id="AP015038">
    <property type="protein sequence ID" value="BAT87950.1"/>
    <property type="molecule type" value="Genomic_DNA"/>
</dbReference>
<name>A0A0S3S592_PHAAN</name>
<dbReference type="AlphaFoldDB" id="A0A0S3S592"/>
<sequence>MFCLREGQRVCWGREQKTVSAGKDLERERYFFWRTLKGKKKLCFIRSCRRGLWASSLPAPTPLLAAVTQEFQESLFMAQPLYRWRKEKFPFQLHARFHPTNSHEMLNLLTQSYSEVGSFPHHYYIDGVPCPSFSVPEEYMDLHPRDAELSNLPSRTDNSICGMDFDKQGKYLVSCTETGCLTIHNFEVLYTQARRYPIVCR</sequence>
<dbReference type="Proteomes" id="UP000291084">
    <property type="component" value="Chromosome 5"/>
</dbReference>
<reference evidence="1 2" key="1">
    <citation type="journal article" date="2015" name="Sci. Rep.">
        <title>The power of single molecule real-time sequencing technology in the de novo assembly of a eukaryotic genome.</title>
        <authorList>
            <person name="Sakai H."/>
            <person name="Naito K."/>
            <person name="Ogiso-Tanaka E."/>
            <person name="Takahashi Y."/>
            <person name="Iseki K."/>
            <person name="Muto C."/>
            <person name="Satou K."/>
            <person name="Teruya K."/>
            <person name="Shiroma A."/>
            <person name="Shimoji M."/>
            <person name="Hirano T."/>
            <person name="Itoh T."/>
            <person name="Kaga A."/>
            <person name="Tomooka N."/>
        </authorList>
    </citation>
    <scope>NUCLEOTIDE SEQUENCE [LARGE SCALE GENOMIC DNA]</scope>
    <source>
        <strain evidence="2">cv. Shumari</strain>
    </source>
</reference>
<accession>A0A0S3S592</accession>
<proteinExistence type="predicted"/>
<organism evidence="1 2">
    <name type="scientific">Vigna angularis var. angularis</name>
    <dbReference type="NCBI Taxonomy" id="157739"/>
    <lineage>
        <taxon>Eukaryota</taxon>
        <taxon>Viridiplantae</taxon>
        <taxon>Streptophyta</taxon>
        <taxon>Embryophyta</taxon>
        <taxon>Tracheophyta</taxon>
        <taxon>Spermatophyta</taxon>
        <taxon>Magnoliopsida</taxon>
        <taxon>eudicotyledons</taxon>
        <taxon>Gunneridae</taxon>
        <taxon>Pentapetalae</taxon>
        <taxon>rosids</taxon>
        <taxon>fabids</taxon>
        <taxon>Fabales</taxon>
        <taxon>Fabaceae</taxon>
        <taxon>Papilionoideae</taxon>
        <taxon>50 kb inversion clade</taxon>
        <taxon>NPAAA clade</taxon>
        <taxon>indigoferoid/millettioid clade</taxon>
        <taxon>Phaseoleae</taxon>
        <taxon>Vigna</taxon>
    </lineage>
</organism>
<evidence type="ECO:0000313" key="1">
    <source>
        <dbReference type="EMBL" id="BAT87950.1"/>
    </source>
</evidence>
<evidence type="ECO:0000313" key="2">
    <source>
        <dbReference type="Proteomes" id="UP000291084"/>
    </source>
</evidence>
<gene>
    <name evidence="1" type="primary">Vigan.05G137500</name>
    <name evidence="1" type="ORF">VIGAN_05137500</name>
</gene>